<feature type="region of interest" description="Disordered" evidence="1">
    <location>
        <begin position="169"/>
        <end position="191"/>
    </location>
</feature>
<dbReference type="EMBL" id="CAACYE010000004">
    <property type="protein sequence ID" value="VFA81173.1"/>
    <property type="molecule type" value="Genomic_DNA"/>
</dbReference>
<evidence type="ECO:0000313" key="2">
    <source>
        <dbReference type="EMBL" id="VFA81173.1"/>
    </source>
</evidence>
<dbReference type="AlphaFoldDB" id="A0A449GZM1"/>
<dbReference type="InterPro" id="IPR027417">
    <property type="entry name" value="P-loop_NTPase"/>
</dbReference>
<dbReference type="Gene3D" id="3.40.50.300">
    <property type="entry name" value="P-loop containing nucleotide triphosphate hydrolases"/>
    <property type="match status" value="1"/>
</dbReference>
<evidence type="ECO:0000256" key="1">
    <source>
        <dbReference type="SAM" id="MobiDB-lite"/>
    </source>
</evidence>
<protein>
    <submittedName>
        <fullName evidence="3">Predicted NTPase (NACHT family)</fullName>
    </submittedName>
</protein>
<evidence type="ECO:0000313" key="3">
    <source>
        <dbReference type="EMBL" id="VFA84373.1"/>
    </source>
</evidence>
<reference evidence="3" key="1">
    <citation type="submission" date="2019-02" db="EMBL/GenBank/DDBJ databases">
        <authorList>
            <consortium name="Pathogen Informatics"/>
        </authorList>
    </citation>
    <scope>NUCLEOTIDE SEQUENCE</scope>
    <source>
        <strain evidence="3">3012STDY6733949</strain>
    </source>
</reference>
<gene>
    <name evidence="2" type="ORF">NCTC1935_00120</name>
    <name evidence="3" type="ORF">NCTC1935_02202</name>
</gene>
<sequence length="191" mass="20276">MVVLGDAGAGKTVAATYLVLGLIARRNQLHSDPERAAEPVPVRVNAAGWDGGQGFSAWLVARLGRDYRLRPNVAGKMVKAGMILPVLDGLDEMDDDTTGGARARALLDRLNQREWAHRQVVVLCRSNEFDRLKHAGGATSNTVATSVPTALPSGSMKSGKLLGSYGCCHAARSRRGGPPPATSPVPRRSTR</sequence>
<name>A0A449GZM1_NOCFR</name>
<proteinExistence type="predicted"/>
<dbReference type="EMBL" id="CAACYE010000005">
    <property type="protein sequence ID" value="VFA84373.1"/>
    <property type="molecule type" value="Genomic_DNA"/>
</dbReference>
<organism evidence="3">
    <name type="scientific">Nocardia farcinica</name>
    <dbReference type="NCBI Taxonomy" id="37329"/>
    <lineage>
        <taxon>Bacteria</taxon>
        <taxon>Bacillati</taxon>
        <taxon>Actinomycetota</taxon>
        <taxon>Actinomycetes</taxon>
        <taxon>Mycobacteriales</taxon>
        <taxon>Nocardiaceae</taxon>
        <taxon>Nocardia</taxon>
    </lineage>
</organism>
<accession>A0A449GZM1</accession>